<comment type="caution">
    <text evidence="1">The sequence shown here is derived from an EMBL/GenBank/DDBJ whole genome shotgun (WGS) entry which is preliminary data.</text>
</comment>
<evidence type="ECO:0008006" key="3">
    <source>
        <dbReference type="Google" id="ProtNLM"/>
    </source>
</evidence>
<proteinExistence type="predicted"/>
<dbReference type="PIRSF" id="PIRSF028744">
    <property type="entry name" value="Addict_mod_HI1419"/>
    <property type="match status" value="1"/>
</dbReference>
<dbReference type="AlphaFoldDB" id="A0A9C9NHV3"/>
<dbReference type="NCBIfam" id="TIGR02683">
    <property type="entry name" value="upstrm_HI1419"/>
    <property type="match status" value="1"/>
</dbReference>
<organism evidence="1 2">
    <name type="scientific">Aurantimonas coralicida</name>
    <dbReference type="NCBI Taxonomy" id="182270"/>
    <lineage>
        <taxon>Bacteria</taxon>
        <taxon>Pseudomonadati</taxon>
        <taxon>Pseudomonadota</taxon>
        <taxon>Alphaproteobacteria</taxon>
        <taxon>Hyphomicrobiales</taxon>
        <taxon>Aurantimonadaceae</taxon>
        <taxon>Aurantimonas</taxon>
    </lineage>
</organism>
<dbReference type="Proteomes" id="UP000885680">
    <property type="component" value="Unassembled WGS sequence"/>
</dbReference>
<accession>A0A9C9NHV3</accession>
<evidence type="ECO:0000313" key="1">
    <source>
        <dbReference type="EMBL" id="HEU02345.1"/>
    </source>
</evidence>
<name>A0A9C9NHV3_9HYPH</name>
<dbReference type="PANTHER" id="PTHR41791:SF1">
    <property type="entry name" value="SSL7039 PROTEIN"/>
    <property type="match status" value="1"/>
</dbReference>
<protein>
    <recommendedName>
        <fullName evidence="3">Type II toxin-antitoxin system RelE/ParE family toxin</fullName>
    </recommendedName>
</protein>
<sequence>MMVELVAYTDDAGEAPFVEWLSGIDRQAVNRVTIALDRLEGGNTGQLKSLGGGVHELRIPFGPGYRIYLGQDGERLVILLTGGTKRRQSRDIERARGLWTDYKLKKKRKD</sequence>
<dbReference type="PANTHER" id="PTHR41791">
    <property type="entry name" value="SSL7039 PROTEIN"/>
    <property type="match status" value="1"/>
</dbReference>
<evidence type="ECO:0000313" key="2">
    <source>
        <dbReference type="Proteomes" id="UP000885680"/>
    </source>
</evidence>
<dbReference type="InterPro" id="IPR014056">
    <property type="entry name" value="TypeIITA-like_toxin_pred"/>
</dbReference>
<dbReference type="EMBL" id="DRGN01000276">
    <property type="protein sequence ID" value="HEU02345.1"/>
    <property type="molecule type" value="Genomic_DNA"/>
</dbReference>
<gene>
    <name evidence="1" type="ORF">ENH89_18900</name>
</gene>
<reference evidence="1" key="1">
    <citation type="journal article" date="2020" name="mSystems">
        <title>Genome- and Community-Level Interaction Insights into Carbon Utilization and Element Cycling Functions of Hydrothermarchaeota in Hydrothermal Sediment.</title>
        <authorList>
            <person name="Zhou Z."/>
            <person name="Liu Y."/>
            <person name="Xu W."/>
            <person name="Pan J."/>
            <person name="Luo Z.H."/>
            <person name="Li M."/>
        </authorList>
    </citation>
    <scope>NUCLEOTIDE SEQUENCE</scope>
    <source>
        <strain evidence="1">HyVt-347</strain>
    </source>
</reference>